<dbReference type="Pfam" id="PF11295">
    <property type="entry name" value="DUF3096"/>
    <property type="match status" value="1"/>
</dbReference>
<dbReference type="Proteomes" id="UP000536640">
    <property type="component" value="Unassembled WGS sequence"/>
</dbReference>
<keyword evidence="1" id="KW-0812">Transmembrane</keyword>
<protein>
    <recommendedName>
        <fullName evidence="4">DUF3096 domain-containing protein</fullName>
    </recommendedName>
</protein>
<evidence type="ECO:0000313" key="3">
    <source>
        <dbReference type="Proteomes" id="UP000536640"/>
    </source>
</evidence>
<organism evidence="2 3">
    <name type="scientific">Zhongshania antarctica</name>
    <dbReference type="NCBI Taxonomy" id="641702"/>
    <lineage>
        <taxon>Bacteria</taxon>
        <taxon>Pseudomonadati</taxon>
        <taxon>Pseudomonadota</taxon>
        <taxon>Gammaproteobacteria</taxon>
        <taxon>Cellvibrionales</taxon>
        <taxon>Spongiibacteraceae</taxon>
        <taxon>Zhongshania</taxon>
    </lineage>
</organism>
<dbReference type="RefSeq" id="WP_184464539.1">
    <property type="nucleotide sequence ID" value="NZ_JACHHW010000010.1"/>
</dbReference>
<evidence type="ECO:0000256" key="1">
    <source>
        <dbReference type="SAM" id="Phobius"/>
    </source>
</evidence>
<keyword evidence="1" id="KW-1133">Transmembrane helix</keyword>
<name>A0A840R976_9GAMM</name>
<accession>A0A840R976</accession>
<dbReference type="InterPro" id="IPR021446">
    <property type="entry name" value="DUF3096"/>
</dbReference>
<reference evidence="2 3" key="1">
    <citation type="submission" date="2020-08" db="EMBL/GenBank/DDBJ databases">
        <title>Genomic Encyclopedia of Type Strains, Phase IV (KMG-IV): sequencing the most valuable type-strain genomes for metagenomic binning, comparative biology and taxonomic classification.</title>
        <authorList>
            <person name="Goeker M."/>
        </authorList>
    </citation>
    <scope>NUCLEOTIDE SEQUENCE [LARGE SCALE GENOMIC DNA]</scope>
    <source>
        <strain evidence="2 3">DSM 25701</strain>
    </source>
</reference>
<evidence type="ECO:0008006" key="4">
    <source>
        <dbReference type="Google" id="ProtNLM"/>
    </source>
</evidence>
<keyword evidence="1" id="KW-0472">Membrane</keyword>
<keyword evidence="3" id="KW-1185">Reference proteome</keyword>
<sequence>MTITLDIIPIISIAAGVAILVKPRLLNYIVAGYLIAIGLIDLLNLHI</sequence>
<comment type="caution">
    <text evidence="2">The sequence shown here is derived from an EMBL/GenBank/DDBJ whole genome shotgun (WGS) entry which is preliminary data.</text>
</comment>
<dbReference type="AlphaFoldDB" id="A0A840R976"/>
<evidence type="ECO:0000313" key="2">
    <source>
        <dbReference type="EMBL" id="MBB5188871.1"/>
    </source>
</evidence>
<gene>
    <name evidence="2" type="ORF">HNQ57_003168</name>
</gene>
<proteinExistence type="predicted"/>
<feature type="transmembrane region" description="Helical" evidence="1">
    <location>
        <begin position="25"/>
        <end position="45"/>
    </location>
</feature>
<dbReference type="EMBL" id="JACHHW010000010">
    <property type="protein sequence ID" value="MBB5188871.1"/>
    <property type="molecule type" value="Genomic_DNA"/>
</dbReference>